<feature type="signal peptide" evidence="1">
    <location>
        <begin position="1"/>
        <end position="23"/>
    </location>
</feature>
<dbReference type="CDD" id="cd20716">
    <property type="entry name" value="cyt_P460_fam"/>
    <property type="match status" value="1"/>
</dbReference>
<dbReference type="InterPro" id="IPR038142">
    <property type="entry name" value="Cytochrome_P460_sp"/>
</dbReference>
<evidence type="ECO:0000313" key="3">
    <source>
        <dbReference type="EMBL" id="AXX97781.1"/>
    </source>
</evidence>
<sequence>MRKLMKSTAAVLALGLSIGTASAQMAPFGSDDDLAYAKLIWEAMQAQNLVGDHAIKSFPYEGTAPHGAMLETFYSSATIGDHTGALIVKRNYGPAEVEADQIIAEPGKHLGAVTVMYKREDGFDADNQNWFWAKFLPDGSLDKNPKGMSLAGKVAKGMDKGCIACHSGADGGDYIFTTNAPIAEMMMMK</sequence>
<keyword evidence="4" id="KW-1185">Reference proteome</keyword>
<dbReference type="AlphaFoldDB" id="A0A347UG03"/>
<feature type="domain" description="Cytochrome P460" evidence="2">
    <location>
        <begin position="83"/>
        <end position="177"/>
    </location>
</feature>
<dbReference type="KEGG" id="pamo:BAR1_07460"/>
<keyword evidence="1" id="KW-0732">Signal</keyword>
<dbReference type="RefSeq" id="WP_118942438.1">
    <property type="nucleotide sequence ID" value="NZ_CP032125.1"/>
</dbReference>
<evidence type="ECO:0000256" key="1">
    <source>
        <dbReference type="SAM" id="SignalP"/>
    </source>
</evidence>
<organism evidence="3 4">
    <name type="scientific">Profundibacter amoris</name>
    <dbReference type="NCBI Taxonomy" id="2171755"/>
    <lineage>
        <taxon>Bacteria</taxon>
        <taxon>Pseudomonadati</taxon>
        <taxon>Pseudomonadota</taxon>
        <taxon>Alphaproteobacteria</taxon>
        <taxon>Rhodobacterales</taxon>
        <taxon>Paracoccaceae</taxon>
        <taxon>Profundibacter</taxon>
    </lineage>
</organism>
<evidence type="ECO:0000313" key="4">
    <source>
        <dbReference type="Proteomes" id="UP000261704"/>
    </source>
</evidence>
<name>A0A347UG03_9RHOB</name>
<accession>A0A347UG03</accession>
<evidence type="ECO:0000259" key="2">
    <source>
        <dbReference type="Pfam" id="PF16694"/>
    </source>
</evidence>
<dbReference type="Gene3D" id="3.50.70.20">
    <property type="entry name" value="Cytochrome P460"/>
    <property type="match status" value="1"/>
</dbReference>
<gene>
    <name evidence="3" type="ORF">BAR1_07460</name>
</gene>
<dbReference type="EMBL" id="CP032125">
    <property type="protein sequence ID" value="AXX97781.1"/>
    <property type="molecule type" value="Genomic_DNA"/>
</dbReference>
<feature type="chain" id="PRO_5016839416" description="Cytochrome P460 domain-containing protein" evidence="1">
    <location>
        <begin position="24"/>
        <end position="189"/>
    </location>
</feature>
<dbReference type="InterPro" id="IPR032033">
    <property type="entry name" value="Cytochrome_P460"/>
</dbReference>
<reference evidence="3 4" key="1">
    <citation type="submission" date="2018-09" db="EMBL/GenBank/DDBJ databases">
        <title>Profundibacter amoris BAR1 gen. nov., sp. nov., a new member of the Roseobacter clade isolated at Lokis Castle Vent Field on the Arctic Mid-Oceanic Ridge.</title>
        <authorList>
            <person name="Le Moine Bauer S."/>
            <person name="Sjoeberg A.G."/>
            <person name="L'Haridon S."/>
            <person name="Stokke R."/>
            <person name="Roalkvam I."/>
            <person name="Steen I.H."/>
            <person name="Dahle H."/>
        </authorList>
    </citation>
    <scope>NUCLEOTIDE SEQUENCE [LARGE SCALE GENOMIC DNA]</scope>
    <source>
        <strain evidence="3 4">BAR1</strain>
    </source>
</reference>
<protein>
    <recommendedName>
        <fullName evidence="2">Cytochrome P460 domain-containing protein</fullName>
    </recommendedName>
</protein>
<dbReference type="Proteomes" id="UP000261704">
    <property type="component" value="Chromosome"/>
</dbReference>
<proteinExistence type="predicted"/>
<dbReference type="Pfam" id="PF16694">
    <property type="entry name" value="Cytochrome_P460"/>
    <property type="match status" value="1"/>
</dbReference>
<dbReference type="OrthoDB" id="5801419at2"/>